<dbReference type="AlphaFoldDB" id="A0A0A0D018"/>
<accession>A0A0A0D018</accession>
<protein>
    <submittedName>
        <fullName evidence="2">Glyoxalase</fullName>
    </submittedName>
</protein>
<dbReference type="Gene3D" id="3.10.180.10">
    <property type="entry name" value="2,3-Dihydroxybiphenyl 1,2-Dioxygenase, domain 1"/>
    <property type="match status" value="1"/>
</dbReference>
<dbReference type="PANTHER" id="PTHR21366:SF22">
    <property type="entry name" value="VOC DOMAIN-CONTAINING PROTEIN"/>
    <property type="match status" value="1"/>
</dbReference>
<dbReference type="SUPFAM" id="SSF54593">
    <property type="entry name" value="Glyoxalase/Bleomycin resistance protein/Dihydroxybiphenyl dioxygenase"/>
    <property type="match status" value="1"/>
</dbReference>
<evidence type="ECO:0000313" key="3">
    <source>
        <dbReference type="Proteomes" id="UP000029995"/>
    </source>
</evidence>
<dbReference type="OrthoDB" id="9812656at2"/>
<dbReference type="InterPro" id="IPR050383">
    <property type="entry name" value="GlyoxalaseI/FosfomycinResist"/>
</dbReference>
<dbReference type="InterPro" id="IPR004360">
    <property type="entry name" value="Glyas_Fos-R_dOase_dom"/>
</dbReference>
<gene>
    <name evidence="2" type="ORF">P409_27520</name>
</gene>
<comment type="caution">
    <text evidence="2">The sequence shown here is derived from an EMBL/GenBank/DDBJ whole genome shotgun (WGS) entry which is preliminary data.</text>
</comment>
<name>A0A0A0D018_9PROT</name>
<dbReference type="PANTHER" id="PTHR21366">
    <property type="entry name" value="GLYOXALASE FAMILY PROTEIN"/>
    <property type="match status" value="1"/>
</dbReference>
<evidence type="ECO:0000313" key="2">
    <source>
        <dbReference type="EMBL" id="KGM31380.1"/>
    </source>
</evidence>
<dbReference type="EMBL" id="JANX01000524">
    <property type="protein sequence ID" value="KGM31380.1"/>
    <property type="molecule type" value="Genomic_DNA"/>
</dbReference>
<sequence length="146" mass="15415">MKPDGAVTAAPRIDGLLETALYVADLDRSAAFYEQVLGLRVMLRSPRLVALDAGRRGVLLLFLAGATSEDVVDASGTIPGHEGTGRLHMAFAVPAGGLDAWRERLAEAGVALTGEMAWPRGGASLYFSDPDGHVIELATPGLWPNY</sequence>
<organism evidence="2 3">
    <name type="scientific">Inquilinus limosus MP06</name>
    <dbReference type="NCBI Taxonomy" id="1398085"/>
    <lineage>
        <taxon>Bacteria</taxon>
        <taxon>Pseudomonadati</taxon>
        <taxon>Pseudomonadota</taxon>
        <taxon>Alphaproteobacteria</taxon>
        <taxon>Rhodospirillales</taxon>
        <taxon>Rhodospirillaceae</taxon>
        <taxon>Inquilinus</taxon>
    </lineage>
</organism>
<reference evidence="2 3" key="1">
    <citation type="submission" date="2014-01" db="EMBL/GenBank/DDBJ databases">
        <title>Genome sequence determination for a cystic fibrosis isolate, Inquilinus limosus.</title>
        <authorList>
            <person name="Pino M."/>
            <person name="Di Conza J."/>
            <person name="Gutkind G."/>
        </authorList>
    </citation>
    <scope>NUCLEOTIDE SEQUENCE [LARGE SCALE GENOMIC DNA]</scope>
    <source>
        <strain evidence="2 3">MP06</strain>
    </source>
</reference>
<dbReference type="Pfam" id="PF00903">
    <property type="entry name" value="Glyoxalase"/>
    <property type="match status" value="1"/>
</dbReference>
<dbReference type="InterPro" id="IPR037523">
    <property type="entry name" value="VOC_core"/>
</dbReference>
<dbReference type="PROSITE" id="PS51819">
    <property type="entry name" value="VOC"/>
    <property type="match status" value="1"/>
</dbReference>
<dbReference type="RefSeq" id="WP_034845923.1">
    <property type="nucleotide sequence ID" value="NZ_JANX01000524.1"/>
</dbReference>
<dbReference type="Proteomes" id="UP000029995">
    <property type="component" value="Unassembled WGS sequence"/>
</dbReference>
<feature type="domain" description="VOC" evidence="1">
    <location>
        <begin position="15"/>
        <end position="140"/>
    </location>
</feature>
<dbReference type="InterPro" id="IPR029068">
    <property type="entry name" value="Glyas_Bleomycin-R_OHBP_Dase"/>
</dbReference>
<evidence type="ECO:0000259" key="1">
    <source>
        <dbReference type="PROSITE" id="PS51819"/>
    </source>
</evidence>
<proteinExistence type="predicted"/>